<reference evidence="14 15" key="1">
    <citation type="submission" date="2016-07" db="EMBL/GenBank/DDBJ databases">
        <title>Pervasive Adenine N6-methylation of Active Genes in Fungi.</title>
        <authorList>
            <consortium name="DOE Joint Genome Institute"/>
            <person name="Mondo S.J."/>
            <person name="Dannebaum R.O."/>
            <person name="Kuo R.C."/>
            <person name="Labutti K."/>
            <person name="Haridas S."/>
            <person name="Kuo A."/>
            <person name="Salamov A."/>
            <person name="Ahrendt S.R."/>
            <person name="Lipzen A."/>
            <person name="Sullivan W."/>
            <person name="Andreopoulos W.B."/>
            <person name="Clum A."/>
            <person name="Lindquist E."/>
            <person name="Daum C."/>
            <person name="Ramamoorthy G.K."/>
            <person name="Gryganskyi A."/>
            <person name="Culley D."/>
            <person name="Magnuson J.K."/>
            <person name="James T.Y."/>
            <person name="O'Malley M.A."/>
            <person name="Stajich J.E."/>
            <person name="Spatafora J.W."/>
            <person name="Visel A."/>
            <person name="Grigoriev I.V."/>
        </authorList>
    </citation>
    <scope>NUCLEOTIDE SEQUENCE [LARGE SCALE GENOMIC DNA]</scope>
    <source>
        <strain evidence="14 15">JEL800</strain>
    </source>
</reference>
<evidence type="ECO:0000313" key="14">
    <source>
        <dbReference type="EMBL" id="ORY51096.1"/>
    </source>
</evidence>
<dbReference type="SUPFAM" id="SSF90123">
    <property type="entry name" value="ABC transporter transmembrane region"/>
    <property type="match status" value="2"/>
</dbReference>
<dbReference type="GO" id="GO:0016020">
    <property type="term" value="C:membrane"/>
    <property type="evidence" value="ECO:0007669"/>
    <property type="project" value="UniProtKB-SubCell"/>
</dbReference>
<proteinExistence type="inferred from homology"/>
<dbReference type="CDD" id="cd18579">
    <property type="entry name" value="ABC_6TM_ABCC_D1"/>
    <property type="match status" value="1"/>
</dbReference>
<keyword evidence="8 11" id="KW-1133">Transmembrane helix</keyword>
<dbReference type="InterPro" id="IPR044746">
    <property type="entry name" value="ABCC_6TM_D1"/>
</dbReference>
<evidence type="ECO:0000256" key="9">
    <source>
        <dbReference type="ARBA" id="ARBA00023136"/>
    </source>
</evidence>
<evidence type="ECO:0000256" key="1">
    <source>
        <dbReference type="ARBA" id="ARBA00004141"/>
    </source>
</evidence>
<evidence type="ECO:0000256" key="6">
    <source>
        <dbReference type="ARBA" id="ARBA00022741"/>
    </source>
</evidence>
<gene>
    <name evidence="14" type="ORF">BCR33DRAFT_757292</name>
</gene>
<feature type="domain" description="ABC transporter" evidence="12">
    <location>
        <begin position="256"/>
        <end position="476"/>
    </location>
</feature>
<dbReference type="InterPro" id="IPR003593">
    <property type="entry name" value="AAA+_ATPase"/>
</dbReference>
<dbReference type="Proteomes" id="UP000193642">
    <property type="component" value="Unassembled WGS sequence"/>
</dbReference>
<feature type="transmembrane region" description="Helical" evidence="11">
    <location>
        <begin position="653"/>
        <end position="686"/>
    </location>
</feature>
<dbReference type="Gene3D" id="1.20.1560.10">
    <property type="entry name" value="ABC transporter type 1, transmembrane domain"/>
    <property type="match status" value="2"/>
</dbReference>
<name>A0A1Y2CW16_9FUNG</name>
<dbReference type="EMBL" id="MCGO01000006">
    <property type="protein sequence ID" value="ORY51096.1"/>
    <property type="molecule type" value="Genomic_DNA"/>
</dbReference>
<keyword evidence="14" id="KW-0378">Hydrolase</keyword>
<evidence type="ECO:0000256" key="3">
    <source>
        <dbReference type="ARBA" id="ARBA00022448"/>
    </source>
</evidence>
<evidence type="ECO:0000256" key="8">
    <source>
        <dbReference type="ARBA" id="ARBA00022989"/>
    </source>
</evidence>
<keyword evidence="3" id="KW-0813">Transport</keyword>
<dbReference type="SMART" id="SM00382">
    <property type="entry name" value="AAA"/>
    <property type="match status" value="1"/>
</dbReference>
<dbReference type="PROSITE" id="PS50929">
    <property type="entry name" value="ABC_TM1F"/>
    <property type="match status" value="2"/>
</dbReference>
<dbReference type="PANTHER" id="PTHR24223">
    <property type="entry name" value="ATP-BINDING CASSETTE SUB-FAMILY C"/>
    <property type="match status" value="1"/>
</dbReference>
<feature type="transmembrane region" description="Helical" evidence="11">
    <location>
        <begin position="141"/>
        <end position="165"/>
    </location>
</feature>
<keyword evidence="7" id="KW-0067">ATP-binding</keyword>
<organism evidence="14 15">
    <name type="scientific">Rhizoclosmatium globosum</name>
    <dbReference type="NCBI Taxonomy" id="329046"/>
    <lineage>
        <taxon>Eukaryota</taxon>
        <taxon>Fungi</taxon>
        <taxon>Fungi incertae sedis</taxon>
        <taxon>Chytridiomycota</taxon>
        <taxon>Chytridiomycota incertae sedis</taxon>
        <taxon>Chytridiomycetes</taxon>
        <taxon>Chytridiales</taxon>
        <taxon>Chytriomycetaceae</taxon>
        <taxon>Rhizoclosmatium</taxon>
    </lineage>
</organism>
<evidence type="ECO:0000313" key="15">
    <source>
        <dbReference type="Proteomes" id="UP000193642"/>
    </source>
</evidence>
<feature type="domain" description="ABC transmembrane type-1" evidence="13">
    <location>
        <begin position="553"/>
        <end position="810"/>
    </location>
</feature>
<dbReference type="GO" id="GO:0005524">
    <property type="term" value="F:ATP binding"/>
    <property type="evidence" value="ECO:0007669"/>
    <property type="project" value="UniProtKB-KW"/>
</dbReference>
<feature type="transmembrane region" description="Helical" evidence="11">
    <location>
        <begin position="755"/>
        <end position="772"/>
    </location>
</feature>
<feature type="domain" description="ABC transmembrane type-1" evidence="13">
    <location>
        <begin position="18"/>
        <end position="189"/>
    </location>
</feature>
<dbReference type="InterPro" id="IPR044726">
    <property type="entry name" value="ABCC_6TM_D2"/>
</dbReference>
<accession>A0A1Y2CW16</accession>
<evidence type="ECO:0000259" key="12">
    <source>
        <dbReference type="PROSITE" id="PS50893"/>
    </source>
</evidence>
<protein>
    <submittedName>
        <fullName evidence="14">p-loop containing nucleoside triphosphate hydrolase protein</fullName>
    </submittedName>
</protein>
<dbReference type="SUPFAM" id="SSF52540">
    <property type="entry name" value="P-loop containing nucleoside triphosphate hydrolases"/>
    <property type="match status" value="2"/>
</dbReference>
<dbReference type="STRING" id="329046.A0A1Y2CW16"/>
<dbReference type="PROSITE" id="PS50893">
    <property type="entry name" value="ABC_TRANSPORTER_2"/>
    <property type="match status" value="2"/>
</dbReference>
<dbReference type="InterPro" id="IPR027417">
    <property type="entry name" value="P-loop_NTPase"/>
</dbReference>
<dbReference type="InterPro" id="IPR050173">
    <property type="entry name" value="ABC_transporter_C-like"/>
</dbReference>
<keyword evidence="9 11" id="KW-0472">Membrane</keyword>
<keyword evidence="15" id="KW-1185">Reference proteome</keyword>
<evidence type="ECO:0000256" key="10">
    <source>
        <dbReference type="SAM" id="MobiDB-lite"/>
    </source>
</evidence>
<dbReference type="InterPro" id="IPR011527">
    <property type="entry name" value="ABC1_TM_dom"/>
</dbReference>
<evidence type="ECO:0000256" key="2">
    <source>
        <dbReference type="ARBA" id="ARBA00009726"/>
    </source>
</evidence>
<dbReference type="FunFam" id="3.40.50.300:FF:000973">
    <property type="entry name" value="Multidrug resistance-associated protein 4"/>
    <property type="match status" value="1"/>
</dbReference>
<dbReference type="Gene3D" id="3.40.50.300">
    <property type="entry name" value="P-loop containing nucleotide triphosphate hydrolases"/>
    <property type="match status" value="3"/>
</dbReference>
<comment type="caution">
    <text evidence="14">The sequence shown here is derived from an EMBL/GenBank/DDBJ whole genome shotgun (WGS) entry which is preliminary data.</text>
</comment>
<keyword evidence="6" id="KW-0547">Nucleotide-binding</keyword>
<dbReference type="CDD" id="cd18580">
    <property type="entry name" value="ABC_6TM_ABCC_D2"/>
    <property type="match status" value="1"/>
</dbReference>
<evidence type="ECO:0000256" key="11">
    <source>
        <dbReference type="SAM" id="Phobius"/>
    </source>
</evidence>
<feature type="transmembrane region" description="Helical" evidence="11">
    <location>
        <begin position="546"/>
        <end position="567"/>
    </location>
</feature>
<evidence type="ECO:0000256" key="4">
    <source>
        <dbReference type="ARBA" id="ARBA00022692"/>
    </source>
</evidence>
<comment type="subcellular location">
    <subcellularLocation>
        <location evidence="1">Membrane</location>
        <topology evidence="1">Multi-pass membrane protein</topology>
    </subcellularLocation>
</comment>
<dbReference type="GO" id="GO:0140359">
    <property type="term" value="F:ABC-type transporter activity"/>
    <property type="evidence" value="ECO:0007669"/>
    <property type="project" value="InterPro"/>
</dbReference>
<dbReference type="Pfam" id="PF00664">
    <property type="entry name" value="ABC_membrane"/>
    <property type="match status" value="2"/>
</dbReference>
<dbReference type="PANTHER" id="PTHR24223:SF456">
    <property type="entry name" value="MULTIDRUG RESISTANCE-ASSOCIATED PROTEIN LETHAL(2)03659"/>
    <property type="match status" value="1"/>
</dbReference>
<evidence type="ECO:0000256" key="5">
    <source>
        <dbReference type="ARBA" id="ARBA00022737"/>
    </source>
</evidence>
<keyword evidence="5" id="KW-0677">Repeat</keyword>
<sequence length="1034" mass="115414">MVVLQSSWYYTRIQFITAIYKKCMRLSISHTSSSGYIVNLVANDVNRFEEAANFFLFLGIAPLMLVVIGNAAFVASFVTLLVIPVQLWVSKMFGVYRRACVEPRDARLKYISDMLNGIMMNIDGLRKNEVKNMMKASILRAINLAFYQTFSCFIELFAFGSYHLMGGTLTPSKVYTTIVLLQSLKWNMGLRFPMGLQFSIESLVSFQRIQKFLMLPEIETTSTNVTDESLDPSIVLQLQNASFNWPVSPLATPSETKKQDAKFQATEEEAQTSREILKNISLTLRKSQMAVVIGPVGSGKSSLLNAVLREMECHEGSLYTPRNLRIAYASQTPWILSGTIRENILFGSKLDIEKLRRVIYACALEKDIELFEYGLDSLVGERGASLSGGQKARLALARACYSDSDLLLLDDPLSAVDAKVGRHLYNEQGKVLVTHQLQYVIGADHVLLLENGEVTASGSYEAVMNTASSFSTVMKEFTERKDEEAEGDEDAPDVIKKAGKPKNVENGAATAKVETTEAIETQFVKEEAAKGTVALKVYRDYFRAGASWFSIGILLLAMAAGNILLIMTDWWVGQWAAQADQNAPKWGWAFLGFTIVTLFVVVGRSLMFFTICITSSWKLSQDIVQSVFGAEMRRMSSDLNRVDENLPWTLFDFVVATLTALSTIILACSLLPIVLIIIPPMGFIFYKIRQLYIITSRQVKREEAITPTIEGLSTVRAFRVQERFIETFIELQNKNTRIAILYISISRWLGLRSDVIGALFLTLVVFATVGVSRVSSLQLSGSNVGLILTYSLNLVGSLQWAFRQSTEVENLMTQLNVFWNTHGFRRSLERRSLFAGEIEFKNLSLRYPPSEKNVLKDISVKIPAGSTVGIVGRNLRFNLDPTSTHTDDELWSALSSVQLEKTVSSLPGKLDAFVSENGGNWSVGERQLICLARAILKKSRVFVMDEATSAVDLNTDSLIAKVLRDKGGVFYGATTLTIAHRLNTIIDYNYVMVLDQGELVEFGVPHELLQKDTGEEGQRVLSKMALDAYNERKN</sequence>
<dbReference type="AlphaFoldDB" id="A0A1Y2CW16"/>
<dbReference type="Pfam" id="PF00005">
    <property type="entry name" value="ABC_tran"/>
    <property type="match status" value="2"/>
</dbReference>
<feature type="transmembrane region" description="Helical" evidence="11">
    <location>
        <begin position="588"/>
        <end position="611"/>
    </location>
</feature>
<feature type="region of interest" description="Disordered" evidence="10">
    <location>
        <begin position="480"/>
        <end position="499"/>
    </location>
</feature>
<dbReference type="InterPro" id="IPR003439">
    <property type="entry name" value="ABC_transporter-like_ATP-bd"/>
</dbReference>
<feature type="transmembrane region" description="Helical" evidence="11">
    <location>
        <begin position="54"/>
        <end position="83"/>
    </location>
</feature>
<dbReference type="OrthoDB" id="6500128at2759"/>
<dbReference type="GO" id="GO:0016887">
    <property type="term" value="F:ATP hydrolysis activity"/>
    <property type="evidence" value="ECO:0007669"/>
    <property type="project" value="InterPro"/>
</dbReference>
<keyword evidence="4 11" id="KW-0812">Transmembrane</keyword>
<dbReference type="InterPro" id="IPR036640">
    <property type="entry name" value="ABC1_TM_sf"/>
</dbReference>
<evidence type="ECO:0000256" key="7">
    <source>
        <dbReference type="ARBA" id="ARBA00022840"/>
    </source>
</evidence>
<feature type="domain" description="ABC transporter" evidence="12">
    <location>
        <begin position="740"/>
        <end position="1021"/>
    </location>
</feature>
<evidence type="ECO:0000259" key="13">
    <source>
        <dbReference type="PROSITE" id="PS50929"/>
    </source>
</evidence>
<comment type="similarity">
    <text evidence="2">Belongs to the ABC transporter superfamily. ABCC family. Conjugate transporter (TC 3.A.1.208) subfamily.</text>
</comment>